<dbReference type="AlphaFoldDB" id="A0A3P1SR42"/>
<comment type="cofactor">
    <cofactor evidence="1">
        <name>pyridoxal 5'-phosphate</name>
        <dbReference type="ChEBI" id="CHEBI:597326"/>
    </cofactor>
</comment>
<dbReference type="NCBIfam" id="NF006719">
    <property type="entry name" value="PRK09257.1"/>
    <property type="match status" value="1"/>
</dbReference>
<evidence type="ECO:0000256" key="3">
    <source>
        <dbReference type="ARBA" id="ARBA00011738"/>
    </source>
</evidence>
<keyword evidence="4 8" id="KW-0032">Aminotransferase</keyword>
<evidence type="ECO:0000256" key="2">
    <source>
        <dbReference type="ARBA" id="ARBA00007441"/>
    </source>
</evidence>
<dbReference type="EMBL" id="RQXV01000004">
    <property type="protein sequence ID" value="RRC99539.1"/>
    <property type="molecule type" value="Genomic_DNA"/>
</dbReference>
<dbReference type="CDD" id="cd00609">
    <property type="entry name" value="AAT_like"/>
    <property type="match status" value="1"/>
</dbReference>
<evidence type="ECO:0000256" key="4">
    <source>
        <dbReference type="ARBA" id="ARBA00022576"/>
    </source>
</evidence>
<dbReference type="InterPro" id="IPR015422">
    <property type="entry name" value="PyrdxlP-dep_Trfase_small"/>
</dbReference>
<comment type="subunit">
    <text evidence="3">Homodimer.</text>
</comment>
<dbReference type="PANTHER" id="PTHR11879:SF22">
    <property type="entry name" value="ASPARTATE AMINOTRANSFERASE, MITOCHONDRIAL"/>
    <property type="match status" value="1"/>
</dbReference>
<name>A0A3P1SR42_9GAMM</name>
<dbReference type="GO" id="GO:0005829">
    <property type="term" value="C:cytosol"/>
    <property type="evidence" value="ECO:0007669"/>
    <property type="project" value="TreeGrafter"/>
</dbReference>
<dbReference type="InterPro" id="IPR004839">
    <property type="entry name" value="Aminotransferase_I/II_large"/>
</dbReference>
<dbReference type="GO" id="GO:0033585">
    <property type="term" value="P:L-phenylalanine biosynthetic process from chorismate via phenylpyruvate"/>
    <property type="evidence" value="ECO:0007669"/>
    <property type="project" value="TreeGrafter"/>
</dbReference>
<dbReference type="GO" id="GO:0004069">
    <property type="term" value="F:L-aspartate:2-oxoglutarate aminotransferase activity"/>
    <property type="evidence" value="ECO:0007669"/>
    <property type="project" value="TreeGrafter"/>
</dbReference>
<dbReference type="GO" id="GO:0042802">
    <property type="term" value="F:identical protein binding"/>
    <property type="evidence" value="ECO:0007669"/>
    <property type="project" value="TreeGrafter"/>
</dbReference>
<dbReference type="Gene3D" id="3.90.1150.10">
    <property type="entry name" value="Aspartate Aminotransferase, domain 1"/>
    <property type="match status" value="1"/>
</dbReference>
<dbReference type="Proteomes" id="UP000267535">
    <property type="component" value="Unassembled WGS sequence"/>
</dbReference>
<accession>A0A3P1SR42</accession>
<dbReference type="FunFam" id="3.40.640.10:FF:000066">
    <property type="entry name" value="Aspartate aminotransferase"/>
    <property type="match status" value="1"/>
</dbReference>
<dbReference type="OrthoDB" id="9766445at2"/>
<dbReference type="Pfam" id="PF00155">
    <property type="entry name" value="Aminotran_1_2"/>
    <property type="match status" value="1"/>
</dbReference>
<gene>
    <name evidence="8" type="ORF">EHS89_08500</name>
</gene>
<keyword evidence="5 8" id="KW-0808">Transferase</keyword>
<dbReference type="Gene3D" id="3.40.640.10">
    <property type="entry name" value="Type I PLP-dependent aspartate aminotransferase-like (Major domain)"/>
    <property type="match status" value="1"/>
</dbReference>
<feature type="domain" description="Aminotransferase class I/classII large" evidence="7">
    <location>
        <begin position="27"/>
        <end position="392"/>
    </location>
</feature>
<dbReference type="InterPro" id="IPR015424">
    <property type="entry name" value="PyrdxlP-dep_Trfase"/>
</dbReference>
<protein>
    <submittedName>
        <fullName evidence="8">Aspartate/tyrosine/aromatic aminotransferase</fullName>
    </submittedName>
</protein>
<dbReference type="InterPro" id="IPR015421">
    <property type="entry name" value="PyrdxlP-dep_Trfase_major"/>
</dbReference>
<proteinExistence type="inferred from homology"/>
<keyword evidence="6" id="KW-0663">Pyridoxal phosphate</keyword>
<keyword evidence="9" id="KW-1185">Reference proteome</keyword>
<comment type="similarity">
    <text evidence="2">Belongs to the class-I pyridoxal-phosphate-dependent aminotransferase family.</text>
</comment>
<sequence>MFEGLKALPQDPILGLMMKFREDTNPDKLDLGVGVYKDEQGNTPIMESVHLAEQQLLITESTKSYIAPAGTILYNQRMRELVFGADHVVLKEGRIASAQTPGGCGALRMAAEFIQGCNADSAVWVSTPTWANHIPLLGGAGVTIKEYPYYDYEQNNVQFDAMLASLEAASAGDFLLLHGCCHNPSGADLNQEQWQAVTELCARKGLIPFIDMAYQGLGSGLDEDAYGVRLMADTLPEMLVATSCSKNFGLYRERTGTLFIVAGNAEQAANAGSQLFNKIRSHYSMPPSHGAAIVETILSDTGMNQQWQEELQAMRQRIQSLRKMLVQKITATGIDRDFSFIEQQFGMFSFLGITPQQVAQLQRDYGIYIVDSSRVNVAGLNDDRMDYFVNALVEVLRRS</sequence>
<evidence type="ECO:0000256" key="1">
    <source>
        <dbReference type="ARBA" id="ARBA00001933"/>
    </source>
</evidence>
<dbReference type="RefSeq" id="WP_124925729.1">
    <property type="nucleotide sequence ID" value="NZ_BMOH01000006.1"/>
</dbReference>
<dbReference type="InterPro" id="IPR000796">
    <property type="entry name" value="Asp_trans"/>
</dbReference>
<reference evidence="8 9" key="1">
    <citation type="submission" date="2018-11" db="EMBL/GenBank/DDBJ databases">
        <title>The draft genome sequence of Amphritea balenae JAMM 1525T.</title>
        <authorList>
            <person name="Fang Z."/>
            <person name="Zhang Y."/>
            <person name="Han X."/>
        </authorList>
    </citation>
    <scope>NUCLEOTIDE SEQUENCE [LARGE SCALE GENOMIC DNA]</scope>
    <source>
        <strain evidence="8 9">JAMM 1525</strain>
    </source>
</reference>
<evidence type="ECO:0000313" key="8">
    <source>
        <dbReference type="EMBL" id="RRC99539.1"/>
    </source>
</evidence>
<dbReference type="PRINTS" id="PR00799">
    <property type="entry name" value="TRANSAMINASE"/>
</dbReference>
<dbReference type="SUPFAM" id="SSF53383">
    <property type="entry name" value="PLP-dependent transferases"/>
    <property type="match status" value="1"/>
</dbReference>
<organism evidence="8 9">
    <name type="scientific">Amphritea balenae</name>
    <dbReference type="NCBI Taxonomy" id="452629"/>
    <lineage>
        <taxon>Bacteria</taxon>
        <taxon>Pseudomonadati</taxon>
        <taxon>Pseudomonadota</taxon>
        <taxon>Gammaproteobacteria</taxon>
        <taxon>Oceanospirillales</taxon>
        <taxon>Oceanospirillaceae</taxon>
        <taxon>Amphritea</taxon>
    </lineage>
</organism>
<evidence type="ECO:0000313" key="9">
    <source>
        <dbReference type="Proteomes" id="UP000267535"/>
    </source>
</evidence>
<evidence type="ECO:0000259" key="7">
    <source>
        <dbReference type="Pfam" id="PF00155"/>
    </source>
</evidence>
<comment type="caution">
    <text evidence="8">The sequence shown here is derived from an EMBL/GenBank/DDBJ whole genome shotgun (WGS) entry which is preliminary data.</text>
</comment>
<dbReference type="GO" id="GO:0004838">
    <property type="term" value="F:L-tyrosine-2-oxoglutarate transaminase activity"/>
    <property type="evidence" value="ECO:0007669"/>
    <property type="project" value="TreeGrafter"/>
</dbReference>
<evidence type="ECO:0000256" key="6">
    <source>
        <dbReference type="ARBA" id="ARBA00022898"/>
    </source>
</evidence>
<evidence type="ECO:0000256" key="5">
    <source>
        <dbReference type="ARBA" id="ARBA00022679"/>
    </source>
</evidence>
<dbReference type="GO" id="GO:0030170">
    <property type="term" value="F:pyridoxal phosphate binding"/>
    <property type="evidence" value="ECO:0007669"/>
    <property type="project" value="InterPro"/>
</dbReference>
<dbReference type="PANTHER" id="PTHR11879">
    <property type="entry name" value="ASPARTATE AMINOTRANSFERASE"/>
    <property type="match status" value="1"/>
</dbReference>